<keyword evidence="7 12" id="KW-0472">Membrane</keyword>
<dbReference type="InterPro" id="IPR041916">
    <property type="entry name" value="Anti_sigma_zinc_sf"/>
</dbReference>
<dbReference type="EMBL" id="BAAAMN010000005">
    <property type="protein sequence ID" value="GAA2026588.1"/>
    <property type="molecule type" value="Genomic_DNA"/>
</dbReference>
<keyword evidence="4 12" id="KW-0812">Transmembrane</keyword>
<evidence type="ECO:0000259" key="13">
    <source>
        <dbReference type="Pfam" id="PF10099"/>
    </source>
</evidence>
<dbReference type="SUPFAM" id="SSF88659">
    <property type="entry name" value="Sigma3 and sigma4 domains of RNA polymerase sigma factors"/>
    <property type="match status" value="1"/>
</dbReference>
<accession>A0ABP5FIJ4</accession>
<keyword evidence="5 12" id="KW-1133">Transmembrane helix</keyword>
<dbReference type="Gene3D" id="1.10.10.1320">
    <property type="entry name" value="Anti-sigma factor, zinc-finger domain"/>
    <property type="match status" value="1"/>
</dbReference>
<keyword evidence="15" id="KW-1185">Reference proteome</keyword>
<name>A0ABP5FIJ4_9MICC</name>
<keyword evidence="6" id="KW-0805">Transcription regulation</keyword>
<dbReference type="InterPro" id="IPR051474">
    <property type="entry name" value="Anti-sigma-K/W_factor"/>
</dbReference>
<organism evidence="14 15">
    <name type="scientific">Yaniella flava</name>
    <dbReference type="NCBI Taxonomy" id="287930"/>
    <lineage>
        <taxon>Bacteria</taxon>
        <taxon>Bacillati</taxon>
        <taxon>Actinomycetota</taxon>
        <taxon>Actinomycetes</taxon>
        <taxon>Micrococcales</taxon>
        <taxon>Micrococcaceae</taxon>
        <taxon>Yaniella</taxon>
    </lineage>
</organism>
<dbReference type="InterPro" id="IPR018764">
    <property type="entry name" value="RskA_C"/>
</dbReference>
<feature type="domain" description="Anti-sigma K factor RskA C-terminal" evidence="13">
    <location>
        <begin position="330"/>
        <end position="448"/>
    </location>
</feature>
<evidence type="ECO:0000256" key="10">
    <source>
        <dbReference type="ARBA" id="ARBA00030803"/>
    </source>
</evidence>
<reference evidence="15" key="1">
    <citation type="journal article" date="2019" name="Int. J. Syst. Evol. Microbiol.">
        <title>The Global Catalogue of Microorganisms (GCM) 10K type strain sequencing project: providing services to taxonomists for standard genome sequencing and annotation.</title>
        <authorList>
            <consortium name="The Broad Institute Genomics Platform"/>
            <consortium name="The Broad Institute Genome Sequencing Center for Infectious Disease"/>
            <person name="Wu L."/>
            <person name="Ma J."/>
        </authorList>
    </citation>
    <scope>NUCLEOTIDE SEQUENCE [LARGE SCALE GENOMIC DNA]</scope>
    <source>
        <strain evidence="15">JCM 13595</strain>
    </source>
</reference>
<dbReference type="Gene3D" id="1.10.1740.10">
    <property type="match status" value="1"/>
</dbReference>
<dbReference type="Pfam" id="PF10099">
    <property type="entry name" value="RskA_C"/>
    <property type="match status" value="1"/>
</dbReference>
<evidence type="ECO:0000256" key="4">
    <source>
        <dbReference type="ARBA" id="ARBA00022692"/>
    </source>
</evidence>
<evidence type="ECO:0000313" key="14">
    <source>
        <dbReference type="EMBL" id="GAA2026588.1"/>
    </source>
</evidence>
<comment type="caution">
    <text evidence="14">The sequence shown here is derived from an EMBL/GenBank/DDBJ whole genome shotgun (WGS) entry which is preliminary data.</text>
</comment>
<gene>
    <name evidence="14" type="ORF">GCM10009720_02870</name>
</gene>
<feature type="transmembrane region" description="Helical" evidence="12">
    <location>
        <begin position="319"/>
        <end position="338"/>
    </location>
</feature>
<keyword evidence="8" id="KW-0804">Transcription</keyword>
<evidence type="ECO:0000256" key="7">
    <source>
        <dbReference type="ARBA" id="ARBA00023136"/>
    </source>
</evidence>
<evidence type="ECO:0000256" key="1">
    <source>
        <dbReference type="ARBA" id="ARBA00004167"/>
    </source>
</evidence>
<evidence type="ECO:0000256" key="6">
    <source>
        <dbReference type="ARBA" id="ARBA00023015"/>
    </source>
</evidence>
<dbReference type="InterPro" id="IPR013324">
    <property type="entry name" value="RNA_pol_sigma_r3/r4-like"/>
</dbReference>
<evidence type="ECO:0000256" key="9">
    <source>
        <dbReference type="ARBA" id="ARBA00029829"/>
    </source>
</evidence>
<dbReference type="RefSeq" id="WP_343955818.1">
    <property type="nucleotide sequence ID" value="NZ_BAAAMN010000005.1"/>
</dbReference>
<dbReference type="PANTHER" id="PTHR37461">
    <property type="entry name" value="ANTI-SIGMA-K FACTOR RSKA"/>
    <property type="match status" value="1"/>
</dbReference>
<keyword evidence="3" id="KW-1003">Cell membrane</keyword>
<protein>
    <recommendedName>
        <fullName evidence="10">Regulator of SigK</fullName>
    </recommendedName>
    <alternativeName>
        <fullName evidence="9">Sigma-K anti-sigma factor RskA</fullName>
    </alternativeName>
</protein>
<sequence length="459" mass="50500">METQTPGPAQLLQLAGEDDTAAFAALYDVTSPQVYGMLTALFPTEDDALQATTDAYTSLWRQAPHFTFDFNVDHADEQARDRTVVAWINSIAQQTGRYHRPDAQDVGGVPRMQAIASRLTELQPLTDAQALALTTIWLGGRTIDEAAAELNVALPTLKSRLRDATIRLTRHYLSEITGRTNPESDPLLTTRITGSLSSSGGQTAAFSDDVESDLHVGLGTELATLNALQALDDAESVAVEAWVNRQDRATATHLRARHALFQRMLTWAYRRVSAHPPAKLLDSVLDQLPEQNVGIGFIEGVEEYEVAEDPVQQRRSRTMFIVVGAVLIVAVIVAFIFLNTGDQRIRSTVDGADDTVTTEPLEMDEGSVTGHYSNQEDVAYLTFEDVPEIDDDQIYQVWLFEEPGGSVVSVDTYTQEQLENDEVQFRGVTAYELLWITVEPDTGSENPSGSAVVEMPLED</sequence>
<dbReference type="PANTHER" id="PTHR37461:SF1">
    <property type="entry name" value="ANTI-SIGMA-K FACTOR RSKA"/>
    <property type="match status" value="1"/>
</dbReference>
<feature type="region of interest" description="Disordered" evidence="11">
    <location>
        <begin position="440"/>
        <end position="459"/>
    </location>
</feature>
<evidence type="ECO:0000313" key="15">
    <source>
        <dbReference type="Proteomes" id="UP001501461"/>
    </source>
</evidence>
<evidence type="ECO:0000256" key="12">
    <source>
        <dbReference type="SAM" id="Phobius"/>
    </source>
</evidence>
<dbReference type="Proteomes" id="UP001501461">
    <property type="component" value="Unassembled WGS sequence"/>
</dbReference>
<comment type="subcellular location">
    <subcellularLocation>
        <location evidence="2">Cell membrane</location>
    </subcellularLocation>
    <subcellularLocation>
        <location evidence="1">Membrane</location>
        <topology evidence="1">Single-pass membrane protein</topology>
    </subcellularLocation>
</comment>
<evidence type="ECO:0000256" key="5">
    <source>
        <dbReference type="ARBA" id="ARBA00022989"/>
    </source>
</evidence>
<dbReference type="InterPro" id="IPR013325">
    <property type="entry name" value="RNA_pol_sigma_r2"/>
</dbReference>
<dbReference type="SUPFAM" id="SSF88946">
    <property type="entry name" value="Sigma2 domain of RNA polymerase sigma factors"/>
    <property type="match status" value="1"/>
</dbReference>
<evidence type="ECO:0000256" key="8">
    <source>
        <dbReference type="ARBA" id="ARBA00023163"/>
    </source>
</evidence>
<proteinExistence type="predicted"/>
<evidence type="ECO:0000256" key="11">
    <source>
        <dbReference type="SAM" id="MobiDB-lite"/>
    </source>
</evidence>
<evidence type="ECO:0000256" key="2">
    <source>
        <dbReference type="ARBA" id="ARBA00004236"/>
    </source>
</evidence>
<evidence type="ECO:0000256" key="3">
    <source>
        <dbReference type="ARBA" id="ARBA00022475"/>
    </source>
</evidence>